<evidence type="ECO:0000256" key="5">
    <source>
        <dbReference type="ARBA" id="ARBA00022496"/>
    </source>
</evidence>
<evidence type="ECO:0000256" key="15">
    <source>
        <dbReference type="PROSITE-ProRule" id="PRU10144"/>
    </source>
</evidence>
<dbReference type="EMBL" id="CP000284">
    <property type="protein sequence ID" value="ABE48807.1"/>
    <property type="molecule type" value="Genomic_DNA"/>
</dbReference>
<keyword evidence="12 20" id="KW-0675">Receptor</keyword>
<dbReference type="Pfam" id="PF00593">
    <property type="entry name" value="TonB_dep_Rec_b-barrel"/>
    <property type="match status" value="1"/>
</dbReference>
<dbReference type="InterPro" id="IPR010105">
    <property type="entry name" value="TonB_sidphr_rcpt"/>
</dbReference>
<dbReference type="CDD" id="cd01347">
    <property type="entry name" value="ligand_gated_channel"/>
    <property type="match status" value="1"/>
</dbReference>
<dbReference type="InterPro" id="IPR010917">
    <property type="entry name" value="TonB_rcpt_CS"/>
</dbReference>
<dbReference type="PROSITE" id="PS01156">
    <property type="entry name" value="TONB_DEPENDENT_REC_2"/>
    <property type="match status" value="1"/>
</dbReference>
<feature type="domain" description="TonB-dependent receptor plug" evidence="19">
    <location>
        <begin position="92"/>
        <end position="191"/>
    </location>
</feature>
<evidence type="ECO:0000256" key="8">
    <source>
        <dbReference type="ARBA" id="ARBA00023004"/>
    </source>
</evidence>
<keyword evidence="13 14" id="KW-0998">Cell outer membrane</keyword>
<evidence type="ECO:0000256" key="14">
    <source>
        <dbReference type="PROSITE-ProRule" id="PRU01360"/>
    </source>
</evidence>
<evidence type="ECO:0000256" key="2">
    <source>
        <dbReference type="ARBA" id="ARBA00009810"/>
    </source>
</evidence>
<evidence type="ECO:0000256" key="10">
    <source>
        <dbReference type="ARBA" id="ARBA00023077"/>
    </source>
</evidence>
<dbReference type="Gene3D" id="2.40.170.20">
    <property type="entry name" value="TonB-dependent receptor, beta-barrel domain"/>
    <property type="match status" value="1"/>
</dbReference>
<evidence type="ECO:0000256" key="4">
    <source>
        <dbReference type="ARBA" id="ARBA00022452"/>
    </source>
</evidence>
<dbReference type="NCBIfam" id="TIGR01783">
    <property type="entry name" value="TonB-siderophor"/>
    <property type="match status" value="1"/>
</dbReference>
<evidence type="ECO:0000256" key="11">
    <source>
        <dbReference type="ARBA" id="ARBA00023136"/>
    </source>
</evidence>
<feature type="transmembrane region" description="Helical" evidence="17">
    <location>
        <begin position="23"/>
        <end position="44"/>
    </location>
</feature>
<keyword evidence="8" id="KW-0408">Iron</keyword>
<dbReference type="GO" id="GO:0015344">
    <property type="term" value="F:siderophore uptake transmembrane transporter activity"/>
    <property type="evidence" value="ECO:0007669"/>
    <property type="project" value="TreeGrafter"/>
</dbReference>
<keyword evidence="17" id="KW-1133">Transmembrane helix</keyword>
<keyword evidence="5" id="KW-0410">Iron transport</keyword>
<dbReference type="SUPFAM" id="SSF56935">
    <property type="entry name" value="Porins"/>
    <property type="match status" value="1"/>
</dbReference>
<evidence type="ECO:0000313" key="21">
    <source>
        <dbReference type="Proteomes" id="UP000002440"/>
    </source>
</evidence>
<dbReference type="KEGG" id="mfa:Mfla_0537"/>
<dbReference type="InterPro" id="IPR000531">
    <property type="entry name" value="Beta-barrel_TonB"/>
</dbReference>
<dbReference type="eggNOG" id="COG4774">
    <property type="taxonomic scope" value="Bacteria"/>
</dbReference>
<keyword evidence="4 14" id="KW-1134">Transmembrane beta strand</keyword>
<proteinExistence type="inferred from homology"/>
<comment type="subcellular location">
    <subcellularLocation>
        <location evidence="1 14">Cell outer membrane</location>
        <topology evidence="1 14">Multi-pass membrane protein</topology>
    </subcellularLocation>
</comment>
<protein>
    <submittedName>
        <fullName evidence="20">TonB-dependent siderophore receptor</fullName>
    </submittedName>
</protein>
<comment type="similarity">
    <text evidence="2 14 16">Belongs to the TonB-dependent receptor family.</text>
</comment>
<evidence type="ECO:0000256" key="6">
    <source>
        <dbReference type="ARBA" id="ARBA00022692"/>
    </source>
</evidence>
<accession>Q1H3Y0</accession>
<dbReference type="GO" id="GO:0015891">
    <property type="term" value="P:siderophore transport"/>
    <property type="evidence" value="ECO:0007669"/>
    <property type="project" value="InterPro"/>
</dbReference>
<sequence length="749" mass="82906">MPATIATRSHIASRPNMTTPYPFLIRALIAGMFSSAMGISYVYAEESAQAKNQPDGTQTLDTVHVKAAPIKHQQGLNIDKPSEAGSRLGLTIRENPASVAVASRQQMEETGARNFQDAANSLPGVNASAPPGHGGFVAYRGFTGAQVNQLFNGISLQYNSANRPVDAWVYDRVELVGGPSSFLYGSGSIGGSLNYVTKLATRDEEIREARISYARYDTMETALGLNHALNGNNWIRLDFSRNTSNGYIDRQQREADSLALSWLADITPELSHTLALEHHVEQEDSPYWGTPTLNPQAGRLKIDTSNRFANYNVADGRYEQRVTWARSITEYHFNAQTSLRNTFYHYTGQRDFRNLEVYRYNADNSAILRSGAYMQRHDQELNGNRVEILHKGALFGLQSDWSFGVDYNVNRQTVFPTSVSSVFDTVAPGNPDPGGFSDIPGMGNGLQKGRSTKTRTLSAFIENRQFLAQRLSLVTGLRYDHIDLHLDNNPGASPATVDRRWDAFTGRAGLVFDVTEDANLYAQYSTSAEPPGGTLTSASAAQVDNNFKLSTGYQVEVGSKLNYLDGRGTATIAAYHIVRRDFPVTDPQDRNNTIQVGQQTSNGIELATSLQITPKLHAEGNIAWTNARYDDFNEAVGTGVASRKGRHPINVPDQVANLRLHYEITPGWQAGIGARYVASVYANNANTMWVPSYTLFDVHTKYRVSKNADVVARIRNLTNETYARFIHQTNTQYYVGEPRSLEVALHVRF</sequence>
<feature type="short sequence motif" description="TonB C-terminal box" evidence="15">
    <location>
        <begin position="732"/>
        <end position="749"/>
    </location>
</feature>
<keyword evidence="10 16" id="KW-0798">TonB box</keyword>
<keyword evidence="3 14" id="KW-0813">Transport</keyword>
<reference evidence="20 21" key="1">
    <citation type="submission" date="2006-03" db="EMBL/GenBank/DDBJ databases">
        <title>Complete sequence of Methylobacillus flagellatus KT.</title>
        <authorList>
            <consortium name="US DOE Joint Genome Institute"/>
            <person name="Copeland A."/>
            <person name="Lucas S."/>
            <person name="Lapidus A."/>
            <person name="Barry K."/>
            <person name="Detter J.C."/>
            <person name="Glavina del Rio T."/>
            <person name="Hammon N."/>
            <person name="Israni S."/>
            <person name="Dalin E."/>
            <person name="Tice H."/>
            <person name="Pitluck S."/>
            <person name="Brettin T."/>
            <person name="Bruce D."/>
            <person name="Han C."/>
            <person name="Tapia R."/>
            <person name="Saunders E."/>
            <person name="Gilna P."/>
            <person name="Schmutz J."/>
            <person name="Larimer F."/>
            <person name="Land M."/>
            <person name="Kyrpides N."/>
            <person name="Anderson I."/>
            <person name="Richardson P."/>
        </authorList>
    </citation>
    <scope>NUCLEOTIDE SEQUENCE [LARGE SCALE GENOMIC DNA]</scope>
    <source>
        <strain evidence="21">KT / ATCC 51484 / DSM 6875</strain>
    </source>
</reference>
<dbReference type="InterPro" id="IPR012910">
    <property type="entry name" value="Plug_dom"/>
</dbReference>
<dbReference type="GO" id="GO:0038023">
    <property type="term" value="F:signaling receptor activity"/>
    <property type="evidence" value="ECO:0007669"/>
    <property type="project" value="InterPro"/>
</dbReference>
<dbReference type="Pfam" id="PF07715">
    <property type="entry name" value="Plug"/>
    <property type="match status" value="1"/>
</dbReference>
<dbReference type="Gene3D" id="2.170.130.10">
    <property type="entry name" value="TonB-dependent receptor, plug domain"/>
    <property type="match status" value="1"/>
</dbReference>
<keyword evidence="21" id="KW-1185">Reference proteome</keyword>
<organism evidence="20 21">
    <name type="scientific">Methylobacillus flagellatus (strain ATCC 51484 / DSM 6875 / VKM B-1610 / KT)</name>
    <dbReference type="NCBI Taxonomy" id="265072"/>
    <lineage>
        <taxon>Bacteria</taxon>
        <taxon>Pseudomonadati</taxon>
        <taxon>Pseudomonadota</taxon>
        <taxon>Betaproteobacteria</taxon>
        <taxon>Nitrosomonadales</taxon>
        <taxon>Methylophilaceae</taxon>
        <taxon>Methylobacillus</taxon>
    </lineage>
</organism>
<evidence type="ECO:0000256" key="17">
    <source>
        <dbReference type="SAM" id="Phobius"/>
    </source>
</evidence>
<name>Q1H3Y0_METFK</name>
<evidence type="ECO:0000256" key="3">
    <source>
        <dbReference type="ARBA" id="ARBA00022448"/>
    </source>
</evidence>
<dbReference type="InterPro" id="IPR037066">
    <property type="entry name" value="Plug_dom_sf"/>
</dbReference>
<dbReference type="HOGENOM" id="CLU_008287_9_2_4"/>
<dbReference type="GO" id="GO:0009279">
    <property type="term" value="C:cell outer membrane"/>
    <property type="evidence" value="ECO:0007669"/>
    <property type="project" value="UniProtKB-SubCell"/>
</dbReference>
<keyword evidence="9" id="KW-0406">Ion transport</keyword>
<dbReference type="STRING" id="265072.Mfla_0537"/>
<dbReference type="InterPro" id="IPR036942">
    <property type="entry name" value="Beta-barrel_TonB_sf"/>
</dbReference>
<dbReference type="AlphaFoldDB" id="Q1H3Y0"/>
<dbReference type="PANTHER" id="PTHR32552">
    <property type="entry name" value="FERRICHROME IRON RECEPTOR-RELATED"/>
    <property type="match status" value="1"/>
</dbReference>
<feature type="domain" description="TonB-dependent receptor-like beta-barrel" evidence="18">
    <location>
        <begin position="303"/>
        <end position="717"/>
    </location>
</feature>
<evidence type="ECO:0000259" key="18">
    <source>
        <dbReference type="Pfam" id="PF00593"/>
    </source>
</evidence>
<keyword evidence="11 14" id="KW-0472">Membrane</keyword>
<dbReference type="Proteomes" id="UP000002440">
    <property type="component" value="Chromosome"/>
</dbReference>
<evidence type="ECO:0000256" key="12">
    <source>
        <dbReference type="ARBA" id="ARBA00023170"/>
    </source>
</evidence>
<keyword evidence="7" id="KW-0732">Signal</keyword>
<evidence type="ECO:0000256" key="9">
    <source>
        <dbReference type="ARBA" id="ARBA00023065"/>
    </source>
</evidence>
<evidence type="ECO:0000256" key="16">
    <source>
        <dbReference type="RuleBase" id="RU003357"/>
    </source>
</evidence>
<evidence type="ECO:0000256" key="13">
    <source>
        <dbReference type="ARBA" id="ARBA00023237"/>
    </source>
</evidence>
<dbReference type="PANTHER" id="PTHR32552:SF84">
    <property type="entry name" value="TONB-DEPENDENT RECEPTOR-RELATED"/>
    <property type="match status" value="1"/>
</dbReference>
<evidence type="ECO:0000256" key="7">
    <source>
        <dbReference type="ARBA" id="ARBA00022729"/>
    </source>
</evidence>
<dbReference type="PROSITE" id="PS52016">
    <property type="entry name" value="TONB_DEPENDENT_REC_3"/>
    <property type="match status" value="1"/>
</dbReference>
<dbReference type="InterPro" id="IPR039426">
    <property type="entry name" value="TonB-dep_rcpt-like"/>
</dbReference>
<evidence type="ECO:0000256" key="1">
    <source>
        <dbReference type="ARBA" id="ARBA00004571"/>
    </source>
</evidence>
<keyword evidence="6 14" id="KW-0812">Transmembrane</keyword>
<evidence type="ECO:0000313" key="20">
    <source>
        <dbReference type="EMBL" id="ABE48807.1"/>
    </source>
</evidence>
<gene>
    <name evidence="20" type="ordered locus">Mfla_0537</name>
</gene>
<evidence type="ECO:0000259" key="19">
    <source>
        <dbReference type="Pfam" id="PF07715"/>
    </source>
</evidence>